<gene>
    <name evidence="5" type="ORF">ACFSCV_05945</name>
</gene>
<dbReference type="PANTHER" id="PTHR46796:SF6">
    <property type="entry name" value="ARAC SUBFAMILY"/>
    <property type="match status" value="1"/>
</dbReference>
<dbReference type="Proteomes" id="UP001597308">
    <property type="component" value="Unassembled WGS sequence"/>
</dbReference>
<keyword evidence="1" id="KW-0805">Transcription regulation</keyword>
<evidence type="ECO:0000259" key="4">
    <source>
        <dbReference type="PROSITE" id="PS01124"/>
    </source>
</evidence>
<dbReference type="SMART" id="SM00342">
    <property type="entry name" value="HTH_ARAC"/>
    <property type="match status" value="1"/>
</dbReference>
<dbReference type="EMBL" id="JBHUER010000003">
    <property type="protein sequence ID" value="MFD1702546.1"/>
    <property type="molecule type" value="Genomic_DNA"/>
</dbReference>
<dbReference type="RefSeq" id="WP_378797942.1">
    <property type="nucleotide sequence ID" value="NZ_JBHUER010000003.1"/>
</dbReference>
<protein>
    <submittedName>
        <fullName evidence="5">Helix-turn-helix domain-containing protein</fullName>
    </submittedName>
</protein>
<dbReference type="PROSITE" id="PS00041">
    <property type="entry name" value="HTH_ARAC_FAMILY_1"/>
    <property type="match status" value="1"/>
</dbReference>
<evidence type="ECO:0000313" key="5">
    <source>
        <dbReference type="EMBL" id="MFD1702546.1"/>
    </source>
</evidence>
<dbReference type="InterPro" id="IPR018060">
    <property type="entry name" value="HTH_AraC"/>
</dbReference>
<dbReference type="Gene3D" id="1.10.10.60">
    <property type="entry name" value="Homeodomain-like"/>
    <property type="match status" value="2"/>
</dbReference>
<keyword evidence="2" id="KW-0238">DNA-binding</keyword>
<dbReference type="PANTHER" id="PTHR46796">
    <property type="entry name" value="HTH-TYPE TRANSCRIPTIONAL ACTIVATOR RHAS-RELATED"/>
    <property type="match status" value="1"/>
</dbReference>
<dbReference type="PRINTS" id="PR00032">
    <property type="entry name" value="HTHARAC"/>
</dbReference>
<comment type="caution">
    <text evidence="5">The sequence shown here is derived from an EMBL/GenBank/DDBJ whole genome shotgun (WGS) entry which is preliminary data.</text>
</comment>
<sequence length="302" mass="33326">MVLGHSVDKYVNGSMIETSNARRWSGLLAERWSHPAGELPSLVPRDTEIAVQLSGRTVVDREGGGQRQHTHGRQGTVWLCPAGIREDYVEIIEPMDDCLHIFLPARPFGETLLREHDIDPDRVEVRYQTVARDAFIETVAAHIMRELSVESAGGRLFVEALGVALAAHLVHAYSSATLRPDAASAQDRPLDPRRLARVMEFIEAEIDGDFTVADLASVACMSVAHFARCFRAATGETPHAHVSARRLQRAKERLLADDCAISEIAFAAGFSSQANFTRAFRNATGTTPFQYRIDGRANRRPA</sequence>
<evidence type="ECO:0000256" key="2">
    <source>
        <dbReference type="ARBA" id="ARBA00023125"/>
    </source>
</evidence>
<reference evidence="6" key="1">
    <citation type="journal article" date="2019" name="Int. J. Syst. Evol. Microbiol.">
        <title>The Global Catalogue of Microorganisms (GCM) 10K type strain sequencing project: providing services to taxonomists for standard genome sequencing and annotation.</title>
        <authorList>
            <consortium name="The Broad Institute Genomics Platform"/>
            <consortium name="The Broad Institute Genome Sequencing Center for Infectious Disease"/>
            <person name="Wu L."/>
            <person name="Ma J."/>
        </authorList>
    </citation>
    <scope>NUCLEOTIDE SEQUENCE [LARGE SCALE GENOMIC DNA]</scope>
    <source>
        <strain evidence="6">KCTC 23707</strain>
    </source>
</reference>
<dbReference type="InterPro" id="IPR018062">
    <property type="entry name" value="HTH_AraC-typ_CS"/>
</dbReference>
<dbReference type="PROSITE" id="PS01124">
    <property type="entry name" value="HTH_ARAC_FAMILY_2"/>
    <property type="match status" value="1"/>
</dbReference>
<organism evidence="5 6">
    <name type="scientific">Methylopila henanensis</name>
    <dbReference type="NCBI Taxonomy" id="873516"/>
    <lineage>
        <taxon>Bacteria</taxon>
        <taxon>Pseudomonadati</taxon>
        <taxon>Pseudomonadota</taxon>
        <taxon>Alphaproteobacteria</taxon>
        <taxon>Hyphomicrobiales</taxon>
        <taxon>Methylopilaceae</taxon>
        <taxon>Methylopila</taxon>
    </lineage>
</organism>
<accession>A0ABW4K625</accession>
<dbReference type="Pfam" id="PF12833">
    <property type="entry name" value="HTH_18"/>
    <property type="match status" value="1"/>
</dbReference>
<proteinExistence type="predicted"/>
<keyword evidence="3" id="KW-0804">Transcription</keyword>
<feature type="domain" description="HTH araC/xylS-type" evidence="4">
    <location>
        <begin position="196"/>
        <end position="294"/>
    </location>
</feature>
<keyword evidence="6" id="KW-1185">Reference proteome</keyword>
<evidence type="ECO:0000256" key="1">
    <source>
        <dbReference type="ARBA" id="ARBA00023015"/>
    </source>
</evidence>
<dbReference type="SUPFAM" id="SSF46689">
    <property type="entry name" value="Homeodomain-like"/>
    <property type="match status" value="2"/>
</dbReference>
<dbReference type="InterPro" id="IPR009057">
    <property type="entry name" value="Homeodomain-like_sf"/>
</dbReference>
<dbReference type="InterPro" id="IPR020449">
    <property type="entry name" value="Tscrpt_reg_AraC-type_HTH"/>
</dbReference>
<name>A0ABW4K625_9HYPH</name>
<dbReference type="InterPro" id="IPR050204">
    <property type="entry name" value="AraC_XylS_family_regulators"/>
</dbReference>
<evidence type="ECO:0000313" key="6">
    <source>
        <dbReference type="Proteomes" id="UP001597308"/>
    </source>
</evidence>
<evidence type="ECO:0000256" key="3">
    <source>
        <dbReference type="ARBA" id="ARBA00023163"/>
    </source>
</evidence>